<accession>A0AAV6J6M3</accession>
<evidence type="ECO:0000256" key="1">
    <source>
        <dbReference type="ARBA" id="ARBA00004202"/>
    </source>
</evidence>
<evidence type="ECO:0000313" key="9">
    <source>
        <dbReference type="Proteomes" id="UP000823749"/>
    </source>
</evidence>
<dbReference type="InterPro" id="IPR019193">
    <property type="entry name" value="UBQ-conj_enz_E2-bd_prot"/>
</dbReference>
<dbReference type="SMART" id="SM01100">
    <property type="entry name" value="CRAL_TRIO_N"/>
    <property type="match status" value="1"/>
</dbReference>
<evidence type="ECO:0000256" key="2">
    <source>
        <dbReference type="ARBA" id="ARBA00004395"/>
    </source>
</evidence>
<organism evidence="8 9">
    <name type="scientific">Rhododendron griersonianum</name>
    <dbReference type="NCBI Taxonomy" id="479676"/>
    <lineage>
        <taxon>Eukaryota</taxon>
        <taxon>Viridiplantae</taxon>
        <taxon>Streptophyta</taxon>
        <taxon>Embryophyta</taxon>
        <taxon>Tracheophyta</taxon>
        <taxon>Spermatophyta</taxon>
        <taxon>Magnoliopsida</taxon>
        <taxon>eudicotyledons</taxon>
        <taxon>Gunneridae</taxon>
        <taxon>Pentapetalae</taxon>
        <taxon>asterids</taxon>
        <taxon>Ericales</taxon>
        <taxon>Ericaceae</taxon>
        <taxon>Ericoideae</taxon>
        <taxon>Rhodoreae</taxon>
        <taxon>Rhododendron</taxon>
    </lineage>
</organism>
<reference evidence="8" key="1">
    <citation type="submission" date="2020-08" db="EMBL/GenBank/DDBJ databases">
        <title>Plant Genome Project.</title>
        <authorList>
            <person name="Zhang R.-G."/>
        </authorList>
    </citation>
    <scope>NUCLEOTIDE SEQUENCE</scope>
    <source>
        <strain evidence="8">WSP0</strain>
        <tissue evidence="8">Leaf</tissue>
    </source>
</reference>
<dbReference type="Gene3D" id="1.10.8.20">
    <property type="entry name" value="N-terminal domain of phosphatidylinositol transfer protein sec14p"/>
    <property type="match status" value="1"/>
</dbReference>
<sequence length="972" mass="109121">MPLLSNPVFIALEVENSEDERKTRIGSLKKAAINASAKFRNSLTRKGRRSSSRVMSVEIEDVHDAEEVQAVDGFRQALILEELLPSRHDDYHMMLRFLKARKFDIEKTKQMWADMLQWRKEFGADTIMEDFEFKEINEVLEHYPQGHHGVDKEGRPVYIEMLGKVDATKLMQATTMDRYVKYHVREFERTFDVKFPACSIAAKKHIDQSTTILDVQGVGLKNFNKSARELVQRLQKIDGDNYPETLNRMFIINAGSGFRLLWNTVKSFLDPKTTAKINRVQNGEAKCTRKCNTQGTEEKTISEDETACIKGCDSSNLYGAPVADEVPSVCPKRPKDIEHPLSPIQEEIQFMAQNTNWADYFTMHDACKSPDGFSNQVFSGVMTFVMGVVTMIRVTRNMPKRLTDASLLSSSLHCDDTVVKGHVQSQKLPAPAVSSAEFMSVMRRMAELEEKVIVLTAKPAAMPVEKEEMLNAAVSRVDVLEQELMATKKALEDALVRQNELLAYIEKKKKKKLSGSEGRVGGRMSSELGDAGNPRKWRFTWEAQSQIPTFKLLLFNPDTNTKPSTQCHDLKVNLLLQQSLLTLTWFEAGAEVSLRVPIPRVLVDPESPLQCRALDDHIEVKLVLLLPVDHPIFTSLDSVLNLSDDESRRRESLCPYYSRPLSMESDVESLSSAGEVQFYCRSCSTQLTRSLRLFSEMPSTNWREVADNWFGACCCSFGGVSEKLVTNYATSYGSPPGVCLLSTTFVLLCKDDLVDCKFLLSHRNEQHQSETDVTADKCLKGMLDNGSNQERVAGCDNYHKDSMLRFDENLSCSDCDEGKLAVNLGIQVSEKESNVETLSCMFQALEFSKDFVSAPGFSVDMTGHKLTNEIGDCCSSQVSGTLPKEHKTATYVELLENQKSFVNGFLGDVFMARSSNLSKDVQWFEVLCPQCSSLLGAYPSGNDHVPLDGGVRFFKCYISTCLPVGGSNDLFR</sequence>
<feature type="domain" description="CRAL-TRIO" evidence="7">
    <location>
        <begin position="135"/>
        <end position="326"/>
    </location>
</feature>
<dbReference type="InterPro" id="IPR036273">
    <property type="entry name" value="CRAL/TRIO_N_dom_sf"/>
</dbReference>
<keyword evidence="6" id="KW-0175">Coiled coil</keyword>
<comment type="caution">
    <text evidence="8">The sequence shown here is derived from an EMBL/GenBank/DDBJ whole genome shotgun (WGS) entry which is preliminary data.</text>
</comment>
<dbReference type="InterPro" id="IPR011074">
    <property type="entry name" value="CRAL/TRIO_N_dom"/>
</dbReference>
<dbReference type="PROSITE" id="PS50191">
    <property type="entry name" value="CRAL_TRIO"/>
    <property type="match status" value="1"/>
</dbReference>
<gene>
    <name evidence="8" type="ORF">RHGRI_023671</name>
</gene>
<keyword evidence="3" id="KW-0813">Transport</keyword>
<dbReference type="AlphaFoldDB" id="A0AAV6J6M3"/>
<evidence type="ECO:0000256" key="4">
    <source>
        <dbReference type="ARBA" id="ARBA00023034"/>
    </source>
</evidence>
<dbReference type="EMBL" id="JACTNZ010000008">
    <property type="protein sequence ID" value="KAG5535960.1"/>
    <property type="molecule type" value="Genomic_DNA"/>
</dbReference>
<dbReference type="GO" id="GO:0000139">
    <property type="term" value="C:Golgi membrane"/>
    <property type="evidence" value="ECO:0007669"/>
    <property type="project" value="UniProtKB-SubCell"/>
</dbReference>
<keyword evidence="9" id="KW-1185">Reference proteome</keyword>
<dbReference type="CDD" id="cd00170">
    <property type="entry name" value="SEC14"/>
    <property type="match status" value="1"/>
</dbReference>
<dbReference type="Pfam" id="PF00650">
    <property type="entry name" value="CRAL_TRIO"/>
    <property type="match status" value="1"/>
</dbReference>
<keyword evidence="4" id="KW-0333">Golgi apparatus</keyword>
<dbReference type="Gene3D" id="3.40.525.10">
    <property type="entry name" value="CRAL-TRIO lipid binding domain"/>
    <property type="match status" value="1"/>
</dbReference>
<proteinExistence type="inferred from homology"/>
<evidence type="ECO:0000256" key="5">
    <source>
        <dbReference type="ARBA" id="ARBA00038020"/>
    </source>
</evidence>
<name>A0AAV6J6M3_9ERIC</name>
<dbReference type="PANTHER" id="PTHR45657:SF1">
    <property type="entry name" value="CRAL-TRIO DOMAIN-CONTAINING PROTEIN YKL091C-RELATED"/>
    <property type="match status" value="1"/>
</dbReference>
<comment type="similarity">
    <text evidence="5">Belongs to the SFH family.</text>
</comment>
<evidence type="ECO:0000313" key="8">
    <source>
        <dbReference type="EMBL" id="KAG5535960.1"/>
    </source>
</evidence>
<dbReference type="Pfam" id="PF03765">
    <property type="entry name" value="CRAL_TRIO_N"/>
    <property type="match status" value="1"/>
</dbReference>
<dbReference type="InterPro" id="IPR036865">
    <property type="entry name" value="CRAL-TRIO_dom_sf"/>
</dbReference>
<feature type="coiled-coil region" evidence="6">
    <location>
        <begin position="470"/>
        <end position="497"/>
    </location>
</feature>
<evidence type="ECO:0000256" key="3">
    <source>
        <dbReference type="ARBA" id="ARBA00022927"/>
    </source>
</evidence>
<dbReference type="GO" id="GO:0005886">
    <property type="term" value="C:plasma membrane"/>
    <property type="evidence" value="ECO:0007669"/>
    <property type="project" value="UniProtKB-SubCell"/>
</dbReference>
<dbReference type="SMART" id="SM00516">
    <property type="entry name" value="SEC14"/>
    <property type="match status" value="1"/>
</dbReference>
<dbReference type="SUPFAM" id="SSF52087">
    <property type="entry name" value="CRAL/TRIO domain"/>
    <property type="match status" value="1"/>
</dbReference>
<protein>
    <recommendedName>
        <fullName evidence="7">CRAL-TRIO domain-containing protein</fullName>
    </recommendedName>
</protein>
<dbReference type="Pfam" id="PF09814">
    <property type="entry name" value="HECT_2"/>
    <property type="match status" value="1"/>
</dbReference>
<dbReference type="GO" id="GO:0015031">
    <property type="term" value="P:protein transport"/>
    <property type="evidence" value="ECO:0007669"/>
    <property type="project" value="UniProtKB-KW"/>
</dbReference>
<evidence type="ECO:0000256" key="6">
    <source>
        <dbReference type="SAM" id="Coils"/>
    </source>
</evidence>
<evidence type="ECO:0000259" key="7">
    <source>
        <dbReference type="PROSITE" id="PS50191"/>
    </source>
</evidence>
<dbReference type="SUPFAM" id="SSF46938">
    <property type="entry name" value="CRAL/TRIO N-terminal domain"/>
    <property type="match status" value="1"/>
</dbReference>
<dbReference type="PANTHER" id="PTHR45657">
    <property type="entry name" value="CRAL-TRIO DOMAIN-CONTAINING PROTEIN YKL091C-RELATED"/>
    <property type="match status" value="1"/>
</dbReference>
<dbReference type="Proteomes" id="UP000823749">
    <property type="component" value="Chromosome 8"/>
</dbReference>
<dbReference type="InterPro" id="IPR051026">
    <property type="entry name" value="PI/PC_transfer"/>
</dbReference>
<dbReference type="InterPro" id="IPR001251">
    <property type="entry name" value="CRAL-TRIO_dom"/>
</dbReference>
<comment type="subcellular location">
    <subcellularLocation>
        <location evidence="1">Cell membrane</location>
        <topology evidence="1">Peripheral membrane protein</topology>
    </subcellularLocation>
    <subcellularLocation>
        <location evidence="2">Golgi apparatus membrane</location>
        <topology evidence="2">Peripheral membrane protein</topology>
    </subcellularLocation>
</comment>
<keyword evidence="3" id="KW-0653">Protein transport</keyword>